<dbReference type="Proteomes" id="UP000094869">
    <property type="component" value="Unassembled WGS sequence"/>
</dbReference>
<dbReference type="AlphaFoldDB" id="A0A1E3A060"/>
<dbReference type="EMBL" id="MCGH01000005">
    <property type="protein sequence ID" value="ODM02039.1"/>
    <property type="molecule type" value="Genomic_DNA"/>
</dbReference>
<evidence type="ECO:0000313" key="4">
    <source>
        <dbReference type="EMBL" id="ODR50732.1"/>
    </source>
</evidence>
<keyword evidence="8" id="KW-1185">Reference proteome</keyword>
<proteinExistence type="predicted"/>
<dbReference type="InterPro" id="IPR036526">
    <property type="entry name" value="C-N_Hydrolase_sf"/>
</dbReference>
<evidence type="ECO:0000313" key="8">
    <source>
        <dbReference type="Proteomes" id="UP000094869"/>
    </source>
</evidence>
<evidence type="ECO:0000313" key="5">
    <source>
        <dbReference type="EMBL" id="ODR53263.1"/>
    </source>
</evidence>
<feature type="domain" description="CN hydrolase" evidence="2">
    <location>
        <begin position="2"/>
        <end position="239"/>
    </location>
</feature>
<name>A0A1E3A060_9FIRM</name>
<organism evidence="3 6">
    <name type="scientific">Eisenbergiella tayi</name>
    <dbReference type="NCBI Taxonomy" id="1432052"/>
    <lineage>
        <taxon>Bacteria</taxon>
        <taxon>Bacillati</taxon>
        <taxon>Bacillota</taxon>
        <taxon>Clostridia</taxon>
        <taxon>Lachnospirales</taxon>
        <taxon>Lachnospiraceae</taxon>
        <taxon>Eisenbergiella</taxon>
    </lineage>
</organism>
<protein>
    <submittedName>
        <fullName evidence="3">(R)-stereoselective amidase</fullName>
        <ecNumber evidence="3">3.5.1.100</ecNumber>
    </submittedName>
</protein>
<comment type="caution">
    <text evidence="3">The sequence shown here is derived from an EMBL/GenBank/DDBJ whole genome shotgun (WGS) entry which is preliminary data.</text>
</comment>
<dbReference type="PANTHER" id="PTHR43674:SF2">
    <property type="entry name" value="BETA-UREIDOPROPIONASE"/>
    <property type="match status" value="1"/>
</dbReference>
<reference evidence="3 6" key="1">
    <citation type="submission" date="2016-07" db="EMBL/GenBank/DDBJ databases">
        <title>Characterization of isolates of Eisenbergiella tayi derived from blood cultures, using whole genome sequencing.</title>
        <authorList>
            <person name="Burdz T."/>
            <person name="Wiebe D."/>
            <person name="Huynh C."/>
            <person name="Bernard K."/>
        </authorList>
    </citation>
    <scope>NUCLEOTIDE SEQUENCE [LARGE SCALE GENOMIC DNA]</scope>
    <source>
        <strain evidence="3 6">NML 110608</strain>
    </source>
</reference>
<evidence type="ECO:0000313" key="7">
    <source>
        <dbReference type="Proteomes" id="UP000094271"/>
    </source>
</evidence>
<sequence>MIRVSVVQTIYDEKAFGTGDSKEVVRAEQRAFDAVEKCLKMVEMAAQAGTDLIVTTEAVNHCLFYSLEHIHIKRLKIIAEKYNTYIVAGLHIQRDGKKYNSALLFGPTGNIEEIYDKVHLPAEEAAIVSAGDDYKVVETRWGRLGLLICWDLQFPEAARILALKGADIIACPTLGWEDIYGLARAYENSLYIVAAMGISVNYNVWNEYMGTSCIVNPIGKKIASSQKEDDDIISATIDVSIEPAPQYGSGLITGHKSMRYTRTMQRRADTYGLLTEENPPVLGRYQKIQKSRIQ</sequence>
<dbReference type="EMBL" id="MEHA01000010">
    <property type="protein sequence ID" value="ODR50732.1"/>
    <property type="molecule type" value="Genomic_DNA"/>
</dbReference>
<accession>A0A1E3A060</accession>
<dbReference type="CDD" id="cd07197">
    <property type="entry name" value="nitrilase"/>
    <property type="match status" value="1"/>
</dbReference>
<keyword evidence="1 3" id="KW-0378">Hydrolase</keyword>
<dbReference type="PANTHER" id="PTHR43674">
    <property type="entry name" value="NITRILASE C965.09-RELATED"/>
    <property type="match status" value="1"/>
</dbReference>
<dbReference type="PROSITE" id="PS50263">
    <property type="entry name" value="CN_HYDROLASE"/>
    <property type="match status" value="1"/>
</dbReference>
<evidence type="ECO:0000313" key="6">
    <source>
        <dbReference type="Proteomes" id="UP000094067"/>
    </source>
</evidence>
<evidence type="ECO:0000313" key="3">
    <source>
        <dbReference type="EMBL" id="ODM02039.1"/>
    </source>
</evidence>
<reference evidence="4 7" key="3">
    <citation type="submission" date="2016-08" db="EMBL/GenBank/DDBJ databases">
        <authorList>
            <person name="Seilhamer J.J."/>
        </authorList>
    </citation>
    <scope>NUCLEOTIDE SEQUENCE [LARGE SCALE GENOMIC DNA]</scope>
    <source>
        <strain evidence="4 7">NML150140-1</strain>
    </source>
</reference>
<dbReference type="OrthoDB" id="9811121at2"/>
<dbReference type="Proteomes" id="UP000094271">
    <property type="component" value="Unassembled WGS sequence"/>
</dbReference>
<dbReference type="Pfam" id="PF00795">
    <property type="entry name" value="CN_hydrolase"/>
    <property type="match status" value="1"/>
</dbReference>
<dbReference type="EC" id="3.5.1.100" evidence="3"/>
<reference evidence="5 8" key="2">
    <citation type="submission" date="2016-08" db="EMBL/GenBank/DDBJ databases">
        <title>Characterization of Isolates of Eisenbergiella tayi Derived from Blood Cultures, Using Whole Genome Sequencing.</title>
        <authorList>
            <person name="Bernier A.-M."/>
            <person name="Burdz T."/>
            <person name="Wiebe D."/>
            <person name="Bernard K."/>
        </authorList>
    </citation>
    <scope>NUCLEOTIDE SEQUENCE [LARGE SCALE GENOMIC DNA]</scope>
    <source>
        <strain evidence="5 8">NML120146</strain>
    </source>
</reference>
<gene>
    <name evidence="3" type="primary">ramA_2</name>
    <name evidence="4" type="ORF">BEI59_15330</name>
    <name evidence="3" type="ORF">BEI61_06038</name>
    <name evidence="5" type="ORF">BEI63_19075</name>
</gene>
<dbReference type="Gene3D" id="3.60.110.10">
    <property type="entry name" value="Carbon-nitrogen hydrolase"/>
    <property type="match status" value="1"/>
</dbReference>
<dbReference type="RefSeq" id="WP_069155262.1">
    <property type="nucleotide sequence ID" value="NZ_DAWDRA010000496.1"/>
</dbReference>
<evidence type="ECO:0000259" key="2">
    <source>
        <dbReference type="PROSITE" id="PS50263"/>
    </source>
</evidence>
<dbReference type="EMBL" id="MEHD01000027">
    <property type="protein sequence ID" value="ODR53263.1"/>
    <property type="molecule type" value="Genomic_DNA"/>
</dbReference>
<dbReference type="GO" id="GO:0016811">
    <property type="term" value="F:hydrolase activity, acting on carbon-nitrogen (but not peptide) bonds, in linear amides"/>
    <property type="evidence" value="ECO:0007669"/>
    <property type="project" value="TreeGrafter"/>
</dbReference>
<dbReference type="SUPFAM" id="SSF56317">
    <property type="entry name" value="Carbon-nitrogen hydrolase"/>
    <property type="match status" value="1"/>
</dbReference>
<dbReference type="InterPro" id="IPR050345">
    <property type="entry name" value="Aliph_Amidase/BUP"/>
</dbReference>
<dbReference type="InterPro" id="IPR003010">
    <property type="entry name" value="C-N_Hydrolase"/>
</dbReference>
<dbReference type="Proteomes" id="UP000094067">
    <property type="component" value="Unassembled WGS sequence"/>
</dbReference>
<evidence type="ECO:0000256" key="1">
    <source>
        <dbReference type="ARBA" id="ARBA00022801"/>
    </source>
</evidence>